<proteinExistence type="predicted"/>
<dbReference type="GO" id="GO:0004180">
    <property type="term" value="F:carboxypeptidase activity"/>
    <property type="evidence" value="ECO:0007669"/>
    <property type="project" value="UniProtKB-KW"/>
</dbReference>
<dbReference type="InterPro" id="IPR003709">
    <property type="entry name" value="VanY-like_core_dom"/>
</dbReference>
<protein>
    <submittedName>
        <fullName evidence="2">M15 family metallopeptidase</fullName>
        <ecNumber evidence="2">3.4.17.-</ecNumber>
    </submittedName>
</protein>
<feature type="domain" description="D-alanyl-D-alanine carboxypeptidase-like core" evidence="1">
    <location>
        <begin position="107"/>
        <end position="233"/>
    </location>
</feature>
<keyword evidence="2" id="KW-0645">Protease</keyword>
<dbReference type="Gene3D" id="3.30.1380.10">
    <property type="match status" value="1"/>
</dbReference>
<dbReference type="CDD" id="cd14852">
    <property type="entry name" value="LD-carboxypeptidase"/>
    <property type="match status" value="1"/>
</dbReference>
<gene>
    <name evidence="2" type="ORF">AB0759_10995</name>
</gene>
<keyword evidence="2" id="KW-0378">Hydrolase</keyword>
<dbReference type="InterPro" id="IPR058193">
    <property type="entry name" value="VanY/YodJ_core_dom"/>
</dbReference>
<keyword evidence="2" id="KW-0121">Carboxypeptidase</keyword>
<evidence type="ECO:0000313" key="3">
    <source>
        <dbReference type="Proteomes" id="UP001628874"/>
    </source>
</evidence>
<sequence length="246" mass="27054">MTVSFGIILSAALALKFSAPNPTNVGGRPSSPPKIVSVVPTSHPTEASSVIVSSQPVEIAANPASFQKQPVENQIAYGHFSYAQANPSELMIVSSYATGDDQRFELLNIEAGQALMRMMYSAREEGVWIVPVSGFRTIEQQQKLFQDQVKRRGSVEAAAKISAPAGFSEHHTGFAVDLADGRAPKQDVTLEFEKTNAYRWLTRHAREFGFELSFKRNNSQGVSFEPWHWRYVGSPNAIAAFAHARK</sequence>
<dbReference type="PANTHER" id="PTHR34385:SF1">
    <property type="entry name" value="PEPTIDOGLYCAN L-ALANYL-D-GLUTAMATE ENDOPEPTIDASE CWLK"/>
    <property type="match status" value="1"/>
</dbReference>
<dbReference type="EC" id="3.4.17.-" evidence="2"/>
<dbReference type="Pfam" id="PF02557">
    <property type="entry name" value="VanY"/>
    <property type="match status" value="1"/>
</dbReference>
<dbReference type="InterPro" id="IPR009045">
    <property type="entry name" value="Zn_M74/Hedgehog-like"/>
</dbReference>
<comment type="caution">
    <text evidence="2">The sequence shown here is derived from an EMBL/GenBank/DDBJ whole genome shotgun (WGS) entry which is preliminary data.</text>
</comment>
<name>A0ABW8WJJ4_9CYAN</name>
<dbReference type="EMBL" id="JBFQGM010000003">
    <property type="protein sequence ID" value="MFL9461154.1"/>
    <property type="molecule type" value="Genomic_DNA"/>
</dbReference>
<dbReference type="SUPFAM" id="SSF55166">
    <property type="entry name" value="Hedgehog/DD-peptidase"/>
    <property type="match status" value="1"/>
</dbReference>
<evidence type="ECO:0000259" key="1">
    <source>
        <dbReference type="Pfam" id="PF02557"/>
    </source>
</evidence>
<keyword evidence="3" id="KW-1185">Reference proteome</keyword>
<dbReference type="InterPro" id="IPR052179">
    <property type="entry name" value="DD-CPase-like"/>
</dbReference>
<reference evidence="2 3" key="1">
    <citation type="submission" date="2024-07" db="EMBL/GenBank/DDBJ databases">
        <authorList>
            <person name="Tripathy S."/>
        </authorList>
    </citation>
    <scope>NUCLEOTIDE SEQUENCE [LARGE SCALE GENOMIC DNA]</scope>
    <source>
        <strain evidence="2 3">VB-61278_2</strain>
    </source>
</reference>
<evidence type="ECO:0000313" key="2">
    <source>
        <dbReference type="EMBL" id="MFL9461154.1"/>
    </source>
</evidence>
<dbReference type="Proteomes" id="UP001628874">
    <property type="component" value="Unassembled WGS sequence"/>
</dbReference>
<dbReference type="RefSeq" id="WP_237265925.1">
    <property type="nucleotide sequence ID" value="NZ_JBFQGM010000003.1"/>
</dbReference>
<dbReference type="PANTHER" id="PTHR34385">
    <property type="entry name" value="D-ALANYL-D-ALANINE CARBOXYPEPTIDASE"/>
    <property type="match status" value="1"/>
</dbReference>
<accession>A0ABW8WJJ4</accession>
<organism evidence="2 3">
    <name type="scientific">Scytonema tolypothrichoides VB-61278_2</name>
    <dbReference type="NCBI Taxonomy" id="3232314"/>
    <lineage>
        <taxon>Bacteria</taxon>
        <taxon>Bacillati</taxon>
        <taxon>Cyanobacteriota</taxon>
        <taxon>Cyanophyceae</taxon>
        <taxon>Nostocales</taxon>
        <taxon>Scytonemataceae</taxon>
        <taxon>Scytonema</taxon>
    </lineage>
</organism>